<name>A0AAE0ZFT8_9GAST</name>
<evidence type="ECO:0000313" key="1">
    <source>
        <dbReference type="EMBL" id="KAK3767981.1"/>
    </source>
</evidence>
<proteinExistence type="predicted"/>
<evidence type="ECO:0000313" key="2">
    <source>
        <dbReference type="Proteomes" id="UP001283361"/>
    </source>
</evidence>
<dbReference type="AlphaFoldDB" id="A0AAE0ZFT8"/>
<protein>
    <submittedName>
        <fullName evidence="1">Uncharacterized protein</fullName>
    </submittedName>
</protein>
<dbReference type="EMBL" id="JAWDGP010004081">
    <property type="protein sequence ID" value="KAK3767981.1"/>
    <property type="molecule type" value="Genomic_DNA"/>
</dbReference>
<dbReference type="Proteomes" id="UP001283361">
    <property type="component" value="Unassembled WGS sequence"/>
</dbReference>
<accession>A0AAE0ZFT8</accession>
<reference evidence="1" key="1">
    <citation type="journal article" date="2023" name="G3 (Bethesda)">
        <title>A reference genome for the long-term kleptoplast-retaining sea slug Elysia crispata morphotype clarki.</title>
        <authorList>
            <person name="Eastman K.E."/>
            <person name="Pendleton A.L."/>
            <person name="Shaikh M.A."/>
            <person name="Suttiyut T."/>
            <person name="Ogas R."/>
            <person name="Tomko P."/>
            <person name="Gavelis G."/>
            <person name="Widhalm J.R."/>
            <person name="Wisecaver J.H."/>
        </authorList>
    </citation>
    <scope>NUCLEOTIDE SEQUENCE</scope>
    <source>
        <strain evidence="1">ECLA1</strain>
    </source>
</reference>
<organism evidence="1 2">
    <name type="scientific">Elysia crispata</name>
    <name type="common">lettuce slug</name>
    <dbReference type="NCBI Taxonomy" id="231223"/>
    <lineage>
        <taxon>Eukaryota</taxon>
        <taxon>Metazoa</taxon>
        <taxon>Spiralia</taxon>
        <taxon>Lophotrochozoa</taxon>
        <taxon>Mollusca</taxon>
        <taxon>Gastropoda</taxon>
        <taxon>Heterobranchia</taxon>
        <taxon>Euthyneura</taxon>
        <taxon>Panpulmonata</taxon>
        <taxon>Sacoglossa</taxon>
        <taxon>Placobranchoidea</taxon>
        <taxon>Plakobranchidae</taxon>
        <taxon>Elysia</taxon>
    </lineage>
</organism>
<keyword evidence="2" id="KW-1185">Reference proteome</keyword>
<gene>
    <name evidence="1" type="ORF">RRG08_001881</name>
</gene>
<comment type="caution">
    <text evidence="1">The sequence shown here is derived from an EMBL/GenBank/DDBJ whole genome shotgun (WGS) entry which is preliminary data.</text>
</comment>
<sequence length="66" mass="7029">MHSMLICGFHLWTRRGHKVASIGAIIHGSAERTDGVGVCVCGEGEGEVAKSCPTSSIDYEDFGSFQ</sequence>